<keyword evidence="2" id="KW-1185">Reference proteome</keyword>
<name>A0A0C2M147_THEKT</name>
<protein>
    <submittedName>
        <fullName evidence="1">Uncharacterized protein</fullName>
    </submittedName>
</protein>
<reference evidence="1 2" key="1">
    <citation type="journal article" date="2014" name="Genome Biol. Evol.">
        <title>The genome of the myxosporean Thelohanellus kitauei shows adaptations to nutrient acquisition within its fish host.</title>
        <authorList>
            <person name="Yang Y."/>
            <person name="Xiong J."/>
            <person name="Zhou Z."/>
            <person name="Huo F."/>
            <person name="Miao W."/>
            <person name="Ran C."/>
            <person name="Liu Y."/>
            <person name="Zhang J."/>
            <person name="Feng J."/>
            <person name="Wang M."/>
            <person name="Wang M."/>
            <person name="Wang L."/>
            <person name="Yao B."/>
        </authorList>
    </citation>
    <scope>NUCLEOTIDE SEQUENCE [LARGE SCALE GENOMIC DNA]</scope>
    <source>
        <strain evidence="1">Wuqing</strain>
    </source>
</reference>
<sequence length="99" mass="12175">MKQTSIQRIYFKFKILINEIQNRELSEILNFEMYKAHSSHLQYFLTTRFCFLRIETIILNIFDSSKQIKNGYKYSENSEEYSKISSKWEDYDTRFEIFL</sequence>
<organism evidence="1 2">
    <name type="scientific">Thelohanellus kitauei</name>
    <name type="common">Myxosporean</name>
    <dbReference type="NCBI Taxonomy" id="669202"/>
    <lineage>
        <taxon>Eukaryota</taxon>
        <taxon>Metazoa</taxon>
        <taxon>Cnidaria</taxon>
        <taxon>Myxozoa</taxon>
        <taxon>Myxosporea</taxon>
        <taxon>Bivalvulida</taxon>
        <taxon>Platysporina</taxon>
        <taxon>Myxobolidae</taxon>
        <taxon>Thelohanellus</taxon>
    </lineage>
</organism>
<comment type="caution">
    <text evidence="1">The sequence shown here is derived from an EMBL/GenBank/DDBJ whole genome shotgun (WGS) entry which is preliminary data.</text>
</comment>
<accession>A0A0C2M147</accession>
<dbReference type="EMBL" id="JWZT01005451">
    <property type="protein sequence ID" value="KII60750.1"/>
    <property type="molecule type" value="Genomic_DNA"/>
</dbReference>
<gene>
    <name evidence="1" type="ORF">RF11_03986</name>
</gene>
<dbReference type="Proteomes" id="UP000031668">
    <property type="component" value="Unassembled WGS sequence"/>
</dbReference>
<evidence type="ECO:0000313" key="2">
    <source>
        <dbReference type="Proteomes" id="UP000031668"/>
    </source>
</evidence>
<evidence type="ECO:0000313" key="1">
    <source>
        <dbReference type="EMBL" id="KII60750.1"/>
    </source>
</evidence>
<proteinExistence type="predicted"/>
<dbReference type="AlphaFoldDB" id="A0A0C2M147"/>